<dbReference type="InterPro" id="IPR023299">
    <property type="entry name" value="ATPase_P-typ_cyto_dom_N"/>
</dbReference>
<dbReference type="GO" id="GO:0030007">
    <property type="term" value="P:intracellular potassium ion homeostasis"/>
    <property type="evidence" value="ECO:0007669"/>
    <property type="project" value="TreeGrafter"/>
</dbReference>
<keyword evidence="3" id="KW-1003">Cell membrane</keyword>
<dbReference type="PRINTS" id="PR00120">
    <property type="entry name" value="HATPASE"/>
</dbReference>
<evidence type="ECO:0000256" key="6">
    <source>
        <dbReference type="ARBA" id="ARBA00022840"/>
    </source>
</evidence>
<dbReference type="InterPro" id="IPR036412">
    <property type="entry name" value="HAD-like_sf"/>
</dbReference>
<feature type="domain" description="Cation-transporting P-type ATPase N-terminal" evidence="11">
    <location>
        <begin position="7"/>
        <end position="81"/>
    </location>
</feature>
<evidence type="ECO:0000313" key="12">
    <source>
        <dbReference type="EMBL" id="OGC40448.1"/>
    </source>
</evidence>
<dbReference type="InterPro" id="IPR044492">
    <property type="entry name" value="P_typ_ATPase_HD_dom"/>
</dbReference>
<dbReference type="SUPFAM" id="SSF81653">
    <property type="entry name" value="Calcium ATPase, transduction domain A"/>
    <property type="match status" value="1"/>
</dbReference>
<dbReference type="SUPFAM" id="SSF81660">
    <property type="entry name" value="Metal cation-transporting ATPase, ATP-binding domain N"/>
    <property type="match status" value="1"/>
</dbReference>
<keyword evidence="5" id="KW-0547">Nucleotide-binding</keyword>
<feature type="transmembrane region" description="Helical" evidence="10">
    <location>
        <begin position="274"/>
        <end position="300"/>
    </location>
</feature>
<dbReference type="SFLD" id="SFLDG00002">
    <property type="entry name" value="C1.7:_P-type_atpase_like"/>
    <property type="match status" value="1"/>
</dbReference>
<dbReference type="SUPFAM" id="SSF81665">
    <property type="entry name" value="Calcium ATPase, transmembrane domain M"/>
    <property type="match status" value="1"/>
</dbReference>
<evidence type="ECO:0000256" key="2">
    <source>
        <dbReference type="ARBA" id="ARBA00005675"/>
    </source>
</evidence>
<feature type="transmembrane region" description="Helical" evidence="10">
    <location>
        <begin position="770"/>
        <end position="787"/>
    </location>
</feature>
<dbReference type="PANTHER" id="PTHR43294">
    <property type="entry name" value="SODIUM/POTASSIUM-TRANSPORTING ATPASE SUBUNIT ALPHA"/>
    <property type="match status" value="1"/>
</dbReference>
<evidence type="ECO:0000256" key="7">
    <source>
        <dbReference type="ARBA" id="ARBA00022967"/>
    </source>
</evidence>
<dbReference type="Pfam" id="PF00690">
    <property type="entry name" value="Cation_ATPase_N"/>
    <property type="match status" value="1"/>
</dbReference>
<dbReference type="FunFam" id="3.40.50.1000:FF:000028">
    <property type="entry name" value="Calcium-transporting P-type ATPase, putative"/>
    <property type="match status" value="1"/>
</dbReference>
<dbReference type="EMBL" id="MEUJ01000004">
    <property type="protein sequence ID" value="OGC40448.1"/>
    <property type="molecule type" value="Genomic_DNA"/>
</dbReference>
<dbReference type="Pfam" id="PF00689">
    <property type="entry name" value="Cation_ATPase_C"/>
    <property type="match status" value="1"/>
</dbReference>
<organism evidence="12 13">
    <name type="scientific">candidate division WOR-1 bacterium RIFOXYC2_FULL_46_14</name>
    <dbReference type="NCBI Taxonomy" id="1802587"/>
    <lineage>
        <taxon>Bacteria</taxon>
        <taxon>Bacillati</taxon>
        <taxon>Saganbacteria</taxon>
    </lineage>
</organism>
<dbReference type="Gene3D" id="3.40.1110.10">
    <property type="entry name" value="Calcium-transporting ATPase, cytoplasmic domain N"/>
    <property type="match status" value="1"/>
</dbReference>
<dbReference type="InterPro" id="IPR008250">
    <property type="entry name" value="ATPase_P-typ_transduc_dom_A_sf"/>
</dbReference>
<dbReference type="PANTHER" id="PTHR43294:SF21">
    <property type="entry name" value="CATION TRANSPORTING ATPASE"/>
    <property type="match status" value="1"/>
</dbReference>
<gene>
    <name evidence="12" type="ORF">A2438_04225</name>
</gene>
<dbReference type="SFLD" id="SFLDF00027">
    <property type="entry name" value="p-type_atpase"/>
    <property type="match status" value="1"/>
</dbReference>
<dbReference type="GO" id="GO:0005524">
    <property type="term" value="F:ATP binding"/>
    <property type="evidence" value="ECO:0007669"/>
    <property type="project" value="UniProtKB-KW"/>
</dbReference>
<evidence type="ECO:0000256" key="5">
    <source>
        <dbReference type="ARBA" id="ARBA00022741"/>
    </source>
</evidence>
<dbReference type="GO" id="GO:1990573">
    <property type="term" value="P:potassium ion import across plasma membrane"/>
    <property type="evidence" value="ECO:0007669"/>
    <property type="project" value="TreeGrafter"/>
</dbReference>
<dbReference type="InterPro" id="IPR059000">
    <property type="entry name" value="ATPase_P-type_domA"/>
</dbReference>
<evidence type="ECO:0000256" key="8">
    <source>
        <dbReference type="ARBA" id="ARBA00022989"/>
    </source>
</evidence>
<dbReference type="GO" id="GO:1902600">
    <property type="term" value="P:proton transmembrane transport"/>
    <property type="evidence" value="ECO:0007669"/>
    <property type="project" value="TreeGrafter"/>
</dbReference>
<dbReference type="InterPro" id="IPR018303">
    <property type="entry name" value="ATPase_P-typ_P_site"/>
</dbReference>
<dbReference type="GO" id="GO:0016887">
    <property type="term" value="F:ATP hydrolysis activity"/>
    <property type="evidence" value="ECO:0007669"/>
    <property type="project" value="InterPro"/>
</dbReference>
<keyword evidence="9 10" id="KW-0472">Membrane</keyword>
<dbReference type="InterPro" id="IPR001757">
    <property type="entry name" value="P_typ_ATPase"/>
</dbReference>
<evidence type="ECO:0000259" key="11">
    <source>
        <dbReference type="SMART" id="SM00831"/>
    </source>
</evidence>
<sequence length="894" mass="97434">MLKIATEFYAESAVEAVSLLETDSEKGLTAEEVKRRLEEYGRNLITPAKNKPAWLRFISQFSQPLVYILVITSLITLFLNERLESAVIFGVVLINAFVGYVQEAKALQALEALAKSLKIQVQVIRNGQKRRVPSEEVVPGDIVLVASGDKIAADMRLIQAKELRVNESTLTGESLPVDKNVAVMPADTGLADRTNMLYASTLVSFGSGRAVVTETGDRSEVGRIARLVSSASDLDTPLTKKISRFSQLLLYVIFFLSLVVFVVGIFRGNSALDMFMAAVALAVSAIPEGMPAAVTITLAIGVSRMAKRKAIIRKLPAVETLGSTSIICSDKTGTLTENQMTVQTILADDREYQVLGNGYQPEGEIRLKEEPVAEAPFATPLYECLKAGLLCNDSQIVKKSSLYEAEGDPTEAALLVAAGKIKPFSQEQILEPRLDALPFESAFNYMATLHQGAENNIVYIKGSVEKILSCSVNQLQTDGSVKELQPEHITQQAEVIAARGLRVIAFAKISTHKNSLERADIAGATFLGLQGMIDPPRVEAIRAIQDCYRAGIEVKMITGDHLLTAKAIAKQMGFSSRDREEIMAVSGKQLAQLNDGEFDKVAKEAVVFARVTPEQKLRLVKALQKQGAIVAMTGDGVNDAPALKQADIGIAMGLAGTETAKEAADMILTDDNFASIHSAVEEGRCVYDNLRKFILWTIPTNLAESLAVIFAVFLGTLLPVLPVQLLWINMTTAVFLGMMIAFEPKEEETMSRPPLAPNLPILTGEMLLRTLYFGGLLAIGMYGLFYYELSQGASIQMARTIAATTLIMGETAYLLNCRSLSRSMFSIGLFTNPFIWAGISLMIGLQLLFIYQPAMQLFFNSSPLGVGSWSRIIILCIGLFAIVEAEKKIRKLFP</sequence>
<keyword evidence="6" id="KW-0067">ATP-binding</keyword>
<dbReference type="Pfam" id="PF00122">
    <property type="entry name" value="E1-E2_ATPase"/>
    <property type="match status" value="1"/>
</dbReference>
<evidence type="ECO:0000256" key="1">
    <source>
        <dbReference type="ARBA" id="ARBA00004651"/>
    </source>
</evidence>
<proteinExistence type="inferred from homology"/>
<dbReference type="GO" id="GO:0005886">
    <property type="term" value="C:plasma membrane"/>
    <property type="evidence" value="ECO:0007669"/>
    <property type="project" value="UniProtKB-SubCell"/>
</dbReference>
<evidence type="ECO:0000313" key="13">
    <source>
        <dbReference type="Proteomes" id="UP000179242"/>
    </source>
</evidence>
<dbReference type="SMART" id="SM00831">
    <property type="entry name" value="Cation_ATPase_N"/>
    <property type="match status" value="1"/>
</dbReference>
<dbReference type="GO" id="GO:0036376">
    <property type="term" value="P:sodium ion export across plasma membrane"/>
    <property type="evidence" value="ECO:0007669"/>
    <property type="project" value="TreeGrafter"/>
</dbReference>
<dbReference type="InterPro" id="IPR023298">
    <property type="entry name" value="ATPase_P-typ_TM_dom_sf"/>
</dbReference>
<dbReference type="PROSITE" id="PS00154">
    <property type="entry name" value="ATPASE_E1_E2"/>
    <property type="match status" value="1"/>
</dbReference>
<feature type="transmembrane region" description="Helical" evidence="10">
    <location>
        <begin position="693"/>
        <end position="718"/>
    </location>
</feature>
<keyword evidence="8 10" id="KW-1133">Transmembrane helix</keyword>
<dbReference type="Pfam" id="PF13246">
    <property type="entry name" value="Cation_ATPase"/>
    <property type="match status" value="1"/>
</dbReference>
<evidence type="ECO:0000256" key="10">
    <source>
        <dbReference type="SAM" id="Phobius"/>
    </source>
</evidence>
<dbReference type="Pfam" id="PF08282">
    <property type="entry name" value="Hydrolase_3"/>
    <property type="match status" value="1"/>
</dbReference>
<dbReference type="SUPFAM" id="SSF56784">
    <property type="entry name" value="HAD-like"/>
    <property type="match status" value="1"/>
</dbReference>
<dbReference type="InterPro" id="IPR004014">
    <property type="entry name" value="ATPase_P-typ_cation-transptr_N"/>
</dbReference>
<comment type="subcellular location">
    <subcellularLocation>
        <location evidence="1">Cell membrane</location>
        <topology evidence="1">Multi-pass membrane protein</topology>
    </subcellularLocation>
</comment>
<dbReference type="SFLD" id="SFLDS00003">
    <property type="entry name" value="Haloacid_Dehalogenase"/>
    <property type="match status" value="1"/>
</dbReference>
<comment type="caution">
    <text evidence="12">The sequence shown here is derived from an EMBL/GenBank/DDBJ whole genome shotgun (WGS) entry which is preliminary data.</text>
</comment>
<feature type="transmembrane region" description="Helical" evidence="10">
    <location>
        <begin position="248"/>
        <end position="268"/>
    </location>
</feature>
<feature type="transmembrane region" description="Helical" evidence="10">
    <location>
        <begin position="863"/>
        <end position="883"/>
    </location>
</feature>
<keyword evidence="7" id="KW-1278">Translocase</keyword>
<dbReference type="Proteomes" id="UP000179242">
    <property type="component" value="Unassembled WGS sequence"/>
</dbReference>
<dbReference type="AlphaFoldDB" id="A0A1F4U656"/>
<dbReference type="InterPro" id="IPR006068">
    <property type="entry name" value="ATPase_P-typ_cation-transptr_C"/>
</dbReference>
<dbReference type="GO" id="GO:0006883">
    <property type="term" value="P:intracellular sodium ion homeostasis"/>
    <property type="evidence" value="ECO:0007669"/>
    <property type="project" value="TreeGrafter"/>
</dbReference>
<feature type="transmembrane region" description="Helical" evidence="10">
    <location>
        <begin position="827"/>
        <end position="851"/>
    </location>
</feature>
<keyword evidence="4 10" id="KW-0812">Transmembrane</keyword>
<dbReference type="InterPro" id="IPR050510">
    <property type="entry name" value="Cation_transp_ATPase_P-type"/>
</dbReference>
<dbReference type="GO" id="GO:0005391">
    <property type="term" value="F:P-type sodium:potassium-exchanging transporter activity"/>
    <property type="evidence" value="ECO:0007669"/>
    <property type="project" value="TreeGrafter"/>
</dbReference>
<protein>
    <submittedName>
        <fullName evidence="12">Carbonate dehydratase</fullName>
    </submittedName>
</protein>
<evidence type="ECO:0000256" key="9">
    <source>
        <dbReference type="ARBA" id="ARBA00023136"/>
    </source>
</evidence>
<dbReference type="Gene3D" id="1.20.1110.10">
    <property type="entry name" value="Calcium-transporting ATPase, transmembrane domain"/>
    <property type="match status" value="1"/>
</dbReference>
<comment type="similarity">
    <text evidence="2">Belongs to the cation transport ATPase (P-type) (TC 3.A.3) family. Type IIA subfamily.</text>
</comment>
<dbReference type="NCBIfam" id="TIGR01494">
    <property type="entry name" value="ATPase_P-type"/>
    <property type="match status" value="3"/>
</dbReference>
<name>A0A1F4U656_UNCSA</name>
<accession>A0A1F4U656</accession>
<feature type="transmembrane region" description="Helical" evidence="10">
    <location>
        <begin position="61"/>
        <end position="79"/>
    </location>
</feature>
<dbReference type="PRINTS" id="PR00119">
    <property type="entry name" value="CATATPASE"/>
</dbReference>
<dbReference type="Gene3D" id="2.70.150.10">
    <property type="entry name" value="Calcium-transporting ATPase, cytoplasmic transduction domain A"/>
    <property type="match status" value="1"/>
</dbReference>
<evidence type="ECO:0000256" key="4">
    <source>
        <dbReference type="ARBA" id="ARBA00022692"/>
    </source>
</evidence>
<feature type="transmembrane region" description="Helical" evidence="10">
    <location>
        <begin position="85"/>
        <end position="101"/>
    </location>
</feature>
<dbReference type="InterPro" id="IPR023214">
    <property type="entry name" value="HAD_sf"/>
</dbReference>
<evidence type="ECO:0000256" key="3">
    <source>
        <dbReference type="ARBA" id="ARBA00022475"/>
    </source>
</evidence>
<dbReference type="Gene3D" id="3.40.50.1000">
    <property type="entry name" value="HAD superfamily/HAD-like"/>
    <property type="match status" value="1"/>
</dbReference>
<reference evidence="12 13" key="1">
    <citation type="journal article" date="2016" name="Nat. Commun.">
        <title>Thousands of microbial genomes shed light on interconnected biogeochemical processes in an aquifer system.</title>
        <authorList>
            <person name="Anantharaman K."/>
            <person name="Brown C.T."/>
            <person name="Hug L.A."/>
            <person name="Sharon I."/>
            <person name="Castelle C.J."/>
            <person name="Probst A.J."/>
            <person name="Thomas B.C."/>
            <person name="Singh A."/>
            <person name="Wilkins M.J."/>
            <person name="Karaoz U."/>
            <person name="Brodie E.L."/>
            <person name="Williams K.H."/>
            <person name="Hubbard S.S."/>
            <person name="Banfield J.F."/>
        </authorList>
    </citation>
    <scope>NUCLEOTIDE SEQUENCE [LARGE SCALE GENOMIC DNA]</scope>
</reference>